<name>A0AAN9BEV5_9CAEN</name>
<feature type="signal peptide" evidence="1">
    <location>
        <begin position="1"/>
        <end position="18"/>
    </location>
</feature>
<proteinExistence type="predicted"/>
<dbReference type="InterPro" id="IPR016187">
    <property type="entry name" value="CTDL_fold"/>
</dbReference>
<evidence type="ECO:0000256" key="1">
    <source>
        <dbReference type="SAM" id="SignalP"/>
    </source>
</evidence>
<accession>A0AAN9BEV5</accession>
<feature type="chain" id="PRO_5042943930" description="Apple domain-containing protein" evidence="1">
    <location>
        <begin position="19"/>
        <end position="178"/>
    </location>
</feature>
<dbReference type="AlphaFoldDB" id="A0AAN9BEV5"/>
<feature type="domain" description="Apple" evidence="2">
    <location>
        <begin position="36"/>
        <end position="89"/>
    </location>
</feature>
<dbReference type="SUPFAM" id="SSF56436">
    <property type="entry name" value="C-type lectin-like"/>
    <property type="match status" value="1"/>
</dbReference>
<gene>
    <name evidence="3" type="ORF">V1264_018645</name>
</gene>
<reference evidence="3 4" key="1">
    <citation type="submission" date="2024-02" db="EMBL/GenBank/DDBJ databases">
        <title>Chromosome-scale genome assembly of the rough periwinkle Littorina saxatilis.</title>
        <authorList>
            <person name="De Jode A."/>
            <person name="Faria R."/>
            <person name="Formenti G."/>
            <person name="Sims Y."/>
            <person name="Smith T.P."/>
            <person name="Tracey A."/>
            <person name="Wood J.M.D."/>
            <person name="Zagrodzka Z.B."/>
            <person name="Johannesson K."/>
            <person name="Butlin R.K."/>
            <person name="Leder E.H."/>
        </authorList>
    </citation>
    <scope>NUCLEOTIDE SEQUENCE [LARGE SCALE GENOMIC DNA]</scope>
    <source>
        <strain evidence="3">Snail1</strain>
        <tissue evidence="3">Muscle</tissue>
    </source>
</reference>
<evidence type="ECO:0000259" key="2">
    <source>
        <dbReference type="Pfam" id="PF00024"/>
    </source>
</evidence>
<dbReference type="Proteomes" id="UP001374579">
    <property type="component" value="Unassembled WGS sequence"/>
</dbReference>
<protein>
    <recommendedName>
        <fullName evidence="2">Apple domain-containing protein</fullName>
    </recommendedName>
</protein>
<organism evidence="3 4">
    <name type="scientific">Littorina saxatilis</name>
    <dbReference type="NCBI Taxonomy" id="31220"/>
    <lineage>
        <taxon>Eukaryota</taxon>
        <taxon>Metazoa</taxon>
        <taxon>Spiralia</taxon>
        <taxon>Lophotrochozoa</taxon>
        <taxon>Mollusca</taxon>
        <taxon>Gastropoda</taxon>
        <taxon>Caenogastropoda</taxon>
        <taxon>Littorinimorpha</taxon>
        <taxon>Littorinoidea</taxon>
        <taxon>Littorinidae</taxon>
        <taxon>Littorina</taxon>
    </lineage>
</organism>
<dbReference type="CDD" id="cd00037">
    <property type="entry name" value="CLECT"/>
    <property type="match status" value="1"/>
</dbReference>
<dbReference type="InterPro" id="IPR003609">
    <property type="entry name" value="Pan_app"/>
</dbReference>
<evidence type="ECO:0000313" key="3">
    <source>
        <dbReference type="EMBL" id="KAK7103821.1"/>
    </source>
</evidence>
<comment type="caution">
    <text evidence="3">The sequence shown here is derived from an EMBL/GenBank/DDBJ whole genome shotgun (WGS) entry which is preliminary data.</text>
</comment>
<sequence>MTTVVLFLIYTLIHVGVSHHVRSSHVIGDPGLSDVIFTDDVLFDVNVRSPLECAKKCSNTEACASLTYHKASMTSCRVHKNVVTSCRGHKNVMTSNSSSVPAIGTKAFVIREAPAGYKMDLASGLCWKVYDVIADYVTARNTCVAVGASLVTLDTETKLRPFYTDLLKDTPGKQRHSL</sequence>
<evidence type="ECO:0000313" key="4">
    <source>
        <dbReference type="Proteomes" id="UP001374579"/>
    </source>
</evidence>
<dbReference type="EMBL" id="JBAMIC010000008">
    <property type="protein sequence ID" value="KAK7103821.1"/>
    <property type="molecule type" value="Genomic_DNA"/>
</dbReference>
<keyword evidence="1" id="KW-0732">Signal</keyword>
<dbReference type="Gene3D" id="3.50.4.10">
    <property type="entry name" value="Hepatocyte Growth Factor"/>
    <property type="match status" value="1"/>
</dbReference>
<keyword evidence="4" id="KW-1185">Reference proteome</keyword>
<dbReference type="Pfam" id="PF00024">
    <property type="entry name" value="PAN_1"/>
    <property type="match status" value="1"/>
</dbReference>